<dbReference type="HAMAP" id="MF_00445">
    <property type="entry name" value="NDH1_NuoN_1"/>
    <property type="match status" value="1"/>
</dbReference>
<gene>
    <name evidence="5" type="primary">nuoN</name>
    <name evidence="8" type="ORF">CHU92_05080</name>
</gene>
<dbReference type="NCBIfam" id="TIGR01770">
    <property type="entry name" value="NDH_I_N"/>
    <property type="match status" value="1"/>
</dbReference>
<comment type="subcellular location">
    <subcellularLocation>
        <location evidence="5">Cell membrane</location>
        <topology evidence="5">Multi-pass membrane protein</topology>
    </subcellularLocation>
    <subcellularLocation>
        <location evidence="1">Endomembrane system</location>
        <topology evidence="1">Multi-pass membrane protein</topology>
    </subcellularLocation>
    <subcellularLocation>
        <location evidence="6">Membrane</location>
        <topology evidence="6">Multi-pass membrane protein</topology>
    </subcellularLocation>
</comment>
<feature type="transmembrane region" description="Helical" evidence="5">
    <location>
        <begin position="198"/>
        <end position="219"/>
    </location>
</feature>
<dbReference type="InterPro" id="IPR001750">
    <property type="entry name" value="ND/Mrp_TM"/>
</dbReference>
<dbReference type="PANTHER" id="PTHR22773">
    <property type="entry name" value="NADH DEHYDROGENASE"/>
    <property type="match status" value="1"/>
</dbReference>
<feature type="transmembrane region" description="Helical" evidence="5">
    <location>
        <begin position="436"/>
        <end position="455"/>
    </location>
</feature>
<feature type="transmembrane region" description="Helical" evidence="5">
    <location>
        <begin position="156"/>
        <end position="178"/>
    </location>
</feature>
<protein>
    <recommendedName>
        <fullName evidence="5">NADH-quinone oxidoreductase subunit N</fullName>
        <ecNumber evidence="5">7.1.1.-</ecNumber>
    </recommendedName>
    <alternativeName>
        <fullName evidence="5">NADH dehydrogenase I subunit N</fullName>
    </alternativeName>
    <alternativeName>
        <fullName evidence="5">NDH-1 subunit N</fullName>
    </alternativeName>
</protein>
<dbReference type="GO" id="GO:0008137">
    <property type="term" value="F:NADH dehydrogenase (ubiquinone) activity"/>
    <property type="evidence" value="ECO:0007669"/>
    <property type="project" value="InterPro"/>
</dbReference>
<evidence type="ECO:0000256" key="3">
    <source>
        <dbReference type="ARBA" id="ARBA00022989"/>
    </source>
</evidence>
<comment type="function">
    <text evidence="5">NDH-1 shuttles electrons from NADH, via FMN and iron-sulfur (Fe-S) centers, to quinones in the respiratory chain. The immediate electron acceptor for the enzyme in this species is believed to be a menaquinone. Couples the redox reaction to proton translocation (for every two electrons transferred, four hydrogen ions are translocated across the cytoplasmic membrane), and thus conserves the redox energy in a proton gradient.</text>
</comment>
<dbReference type="Proteomes" id="UP000216605">
    <property type="component" value="Unassembled WGS sequence"/>
</dbReference>
<dbReference type="GO" id="GO:0042773">
    <property type="term" value="P:ATP synthesis coupled electron transport"/>
    <property type="evidence" value="ECO:0007669"/>
    <property type="project" value="InterPro"/>
</dbReference>
<dbReference type="GO" id="GO:0012505">
    <property type="term" value="C:endomembrane system"/>
    <property type="evidence" value="ECO:0007669"/>
    <property type="project" value="UniProtKB-SubCell"/>
</dbReference>
<feature type="transmembrane region" description="Helical" evidence="5">
    <location>
        <begin position="361"/>
        <end position="384"/>
    </location>
</feature>
<evidence type="ECO:0000256" key="6">
    <source>
        <dbReference type="RuleBase" id="RU000320"/>
    </source>
</evidence>
<feature type="domain" description="NADH:quinone oxidoreductase/Mrp antiporter transmembrane" evidence="7">
    <location>
        <begin position="121"/>
        <end position="411"/>
    </location>
</feature>
<proteinExistence type="inferred from homology"/>
<feature type="transmembrane region" description="Helical" evidence="5">
    <location>
        <begin position="99"/>
        <end position="119"/>
    </location>
</feature>
<dbReference type="GO" id="GO:0005886">
    <property type="term" value="C:plasma membrane"/>
    <property type="evidence" value="ECO:0007669"/>
    <property type="project" value="UniProtKB-SubCell"/>
</dbReference>
<evidence type="ECO:0000259" key="7">
    <source>
        <dbReference type="Pfam" id="PF00361"/>
    </source>
</evidence>
<keyword evidence="4 5" id="KW-0472">Membrane</keyword>
<dbReference type="AlphaFoldDB" id="A0A255ZA45"/>
<feature type="transmembrane region" description="Helical" evidence="5">
    <location>
        <begin position="68"/>
        <end position="87"/>
    </location>
</feature>
<dbReference type="OrthoDB" id="9811718at2"/>
<dbReference type="GO" id="GO:0050136">
    <property type="term" value="F:NADH dehydrogenase (quinone) (non-electrogenic) activity"/>
    <property type="evidence" value="ECO:0007669"/>
    <property type="project" value="UniProtKB-UniRule"/>
</dbReference>
<evidence type="ECO:0000313" key="9">
    <source>
        <dbReference type="Proteomes" id="UP000216605"/>
    </source>
</evidence>
<name>A0A255ZA45_9FLAO</name>
<dbReference type="GO" id="GO:0048038">
    <property type="term" value="F:quinone binding"/>
    <property type="evidence" value="ECO:0007669"/>
    <property type="project" value="UniProtKB-KW"/>
</dbReference>
<dbReference type="EMBL" id="NOXV01000216">
    <property type="protein sequence ID" value="OYQ38433.1"/>
    <property type="molecule type" value="Genomic_DNA"/>
</dbReference>
<keyword evidence="5" id="KW-0813">Transport</keyword>
<dbReference type="EC" id="7.1.1.-" evidence="5"/>
<evidence type="ECO:0000256" key="2">
    <source>
        <dbReference type="ARBA" id="ARBA00022692"/>
    </source>
</evidence>
<feature type="transmembrane region" description="Helical" evidence="5">
    <location>
        <begin position="318"/>
        <end position="340"/>
    </location>
</feature>
<evidence type="ECO:0000313" key="8">
    <source>
        <dbReference type="EMBL" id="OYQ38433.1"/>
    </source>
</evidence>
<comment type="catalytic activity">
    <reaction evidence="5">
        <text>a quinone + NADH + 5 H(+)(in) = a quinol + NAD(+) + 4 H(+)(out)</text>
        <dbReference type="Rhea" id="RHEA:57888"/>
        <dbReference type="ChEBI" id="CHEBI:15378"/>
        <dbReference type="ChEBI" id="CHEBI:24646"/>
        <dbReference type="ChEBI" id="CHEBI:57540"/>
        <dbReference type="ChEBI" id="CHEBI:57945"/>
        <dbReference type="ChEBI" id="CHEBI:132124"/>
    </reaction>
</comment>
<keyword evidence="5" id="KW-0874">Quinone</keyword>
<keyword evidence="9" id="KW-1185">Reference proteome</keyword>
<evidence type="ECO:0000256" key="1">
    <source>
        <dbReference type="ARBA" id="ARBA00004127"/>
    </source>
</evidence>
<reference evidence="8 9" key="1">
    <citation type="submission" date="2017-07" db="EMBL/GenBank/DDBJ databases">
        <title>Flavobacterium cyanobacteriorum sp. nov., isolated from cyanobacterial aggregates in a eutrophic lake.</title>
        <authorList>
            <person name="Cai H."/>
        </authorList>
    </citation>
    <scope>NUCLEOTIDE SEQUENCE [LARGE SCALE GENOMIC DNA]</scope>
    <source>
        <strain evidence="8 9">TH021</strain>
    </source>
</reference>
<keyword evidence="2 5" id="KW-0812">Transmembrane</keyword>
<organism evidence="8 9">
    <name type="scientific">Flavobacterium cyanobacteriorum</name>
    <dbReference type="NCBI Taxonomy" id="2022802"/>
    <lineage>
        <taxon>Bacteria</taxon>
        <taxon>Pseudomonadati</taxon>
        <taxon>Bacteroidota</taxon>
        <taxon>Flavobacteriia</taxon>
        <taxon>Flavobacteriales</taxon>
        <taxon>Flavobacteriaceae</taxon>
        <taxon>Flavobacterium</taxon>
    </lineage>
</organism>
<dbReference type="Pfam" id="PF00361">
    <property type="entry name" value="Proton_antipo_M"/>
    <property type="match status" value="1"/>
</dbReference>
<feature type="transmembrane region" description="Helical" evidence="5">
    <location>
        <begin position="231"/>
        <end position="251"/>
    </location>
</feature>
<keyword evidence="5" id="KW-0520">NAD</keyword>
<keyword evidence="5" id="KW-1003">Cell membrane</keyword>
<comment type="similarity">
    <text evidence="5">Belongs to the complex I subunit 2 family.</text>
</comment>
<feature type="transmembrane region" description="Helical" evidence="5">
    <location>
        <begin position="396"/>
        <end position="416"/>
    </location>
</feature>
<comment type="caution">
    <text evidence="8">The sequence shown here is derived from an EMBL/GenBank/DDBJ whole genome shotgun (WGS) entry which is preliminary data.</text>
</comment>
<evidence type="ECO:0000256" key="5">
    <source>
        <dbReference type="HAMAP-Rule" id="MF_00445"/>
    </source>
</evidence>
<dbReference type="RefSeq" id="WP_094413243.1">
    <property type="nucleotide sequence ID" value="NZ_NOXV01000216.1"/>
</dbReference>
<comment type="subunit">
    <text evidence="5">NDH-1 is composed of 14 different subunits. Subunits NuoA, H, J, K, L, M, N constitute the membrane sector of the complex.</text>
</comment>
<accession>A0A255ZA45</accession>
<keyword evidence="3 5" id="KW-1133">Transmembrane helix</keyword>
<feature type="transmembrane region" description="Helical" evidence="5">
    <location>
        <begin position="29"/>
        <end position="48"/>
    </location>
</feature>
<feature type="transmembrane region" description="Helical" evidence="5">
    <location>
        <begin position="6"/>
        <end position="22"/>
    </location>
</feature>
<keyword evidence="5" id="KW-1278">Translocase</keyword>
<sequence length="463" mass="49718">MNTLIAIAGLGIICLIAEIFNLRKAIVPVTIIGLLAVLGLNVAEYNELTQLAPGSKRAFYNNMVVSDFYGVAFSGLFIVLTIFLVALSPDFHKERKAKLSDFVAIKLFLLAGAIAMVSFGNLAMFFLGIEVLSIALYVLAASEPKNIKSNEAGMKYFLMGAFASGILLFGIALIYGATGSFDTSAIFDVAITGNEPEWFFIGIVMLTVGLLFKIAAVPFHFWAPDVYEGSPALTTATMSTLAKIAAMAAFFKLMRSMNYQVPGSYITIISIVAILSMTIGNLTALKQTNVKRMLAFSGISHAGFMLMVFFNPPAMGDILFYYAAAYAIAGIAAFAVVLYVCGNKGNEEIHNFNGLGKNNPLMAAVLTCALLSMGGIPILSGFFAKFFLFNEVLHTGHIAIVIVAVINSIISIGYYFKLILAMYTQDATGEKQPVPIMYGAVAVISILINIAIGLYPSVLLDLL</sequence>
<evidence type="ECO:0000256" key="4">
    <source>
        <dbReference type="ARBA" id="ARBA00023136"/>
    </source>
</evidence>
<feature type="transmembrane region" description="Helical" evidence="5">
    <location>
        <begin position="263"/>
        <end position="282"/>
    </location>
</feature>
<dbReference type="InterPro" id="IPR010096">
    <property type="entry name" value="NADH-Q_OxRdtase_suN/2"/>
</dbReference>